<gene>
    <name evidence="1" type="ORF">GSPATT00037423001</name>
</gene>
<organism evidence="1 2">
    <name type="scientific">Paramecium tetraurelia</name>
    <dbReference type="NCBI Taxonomy" id="5888"/>
    <lineage>
        <taxon>Eukaryota</taxon>
        <taxon>Sar</taxon>
        <taxon>Alveolata</taxon>
        <taxon>Ciliophora</taxon>
        <taxon>Intramacronucleata</taxon>
        <taxon>Oligohymenophorea</taxon>
        <taxon>Peniculida</taxon>
        <taxon>Parameciidae</taxon>
        <taxon>Paramecium</taxon>
    </lineage>
</organism>
<dbReference type="EMBL" id="CT868062">
    <property type="protein sequence ID" value="CAK68638.1"/>
    <property type="molecule type" value="Genomic_DNA"/>
</dbReference>
<dbReference type="KEGG" id="ptm:GSPATT00037423001"/>
<proteinExistence type="predicted"/>
<dbReference type="Proteomes" id="UP000000600">
    <property type="component" value="Unassembled WGS sequence"/>
</dbReference>
<dbReference type="GeneID" id="5021820"/>
<reference evidence="1 2" key="1">
    <citation type="journal article" date="2006" name="Nature">
        <title>Global trends of whole-genome duplications revealed by the ciliate Paramecium tetraurelia.</title>
        <authorList>
            <consortium name="Genoscope"/>
            <person name="Aury J.-M."/>
            <person name="Jaillon O."/>
            <person name="Duret L."/>
            <person name="Noel B."/>
            <person name="Jubin C."/>
            <person name="Porcel B.M."/>
            <person name="Segurens B."/>
            <person name="Daubin V."/>
            <person name="Anthouard V."/>
            <person name="Aiach N."/>
            <person name="Arnaiz O."/>
            <person name="Billaut A."/>
            <person name="Beisson J."/>
            <person name="Blanc I."/>
            <person name="Bouhouche K."/>
            <person name="Camara F."/>
            <person name="Duharcourt S."/>
            <person name="Guigo R."/>
            <person name="Gogendeau D."/>
            <person name="Katinka M."/>
            <person name="Keller A.-M."/>
            <person name="Kissmehl R."/>
            <person name="Klotz C."/>
            <person name="Koll F."/>
            <person name="Le Moue A."/>
            <person name="Lepere C."/>
            <person name="Malinsky S."/>
            <person name="Nowacki M."/>
            <person name="Nowak J.K."/>
            <person name="Plattner H."/>
            <person name="Poulain J."/>
            <person name="Ruiz F."/>
            <person name="Serrano V."/>
            <person name="Zagulski M."/>
            <person name="Dessen P."/>
            <person name="Betermier M."/>
            <person name="Weissenbach J."/>
            <person name="Scarpelli C."/>
            <person name="Schachter V."/>
            <person name="Sperling L."/>
            <person name="Meyer E."/>
            <person name="Cohen J."/>
            <person name="Wincker P."/>
        </authorList>
    </citation>
    <scope>NUCLEOTIDE SEQUENCE [LARGE SCALE GENOMIC DNA]</scope>
    <source>
        <strain evidence="1 2">Stock d4-2</strain>
    </source>
</reference>
<evidence type="ECO:0000313" key="1">
    <source>
        <dbReference type="EMBL" id="CAK68638.1"/>
    </source>
</evidence>
<dbReference type="HOGENOM" id="CLU_1672653_0_0_1"/>
<dbReference type="RefSeq" id="XP_001436035.1">
    <property type="nucleotide sequence ID" value="XM_001435998.1"/>
</dbReference>
<keyword evidence="2" id="KW-1185">Reference proteome</keyword>
<protein>
    <submittedName>
        <fullName evidence="1">Uncharacterized protein</fullName>
    </submittedName>
</protein>
<sequence>MTTSCLAIEITIFYKAGPQDKRRLIFYYFASQILEKITKKRKTIRNSQVKNSQMQMPKVEYSHLEVFSWLQQQQGKKNQLPLEFQVFHSQMESWFWEFLVSAVFSYNFSQILFEPIFVQKKPEVYSFSVFDFALAKKEARLKQLRAELTSDSSNAAYF</sequence>
<dbReference type="InParanoid" id="A0CCX1"/>
<accession>A0CCX1</accession>
<evidence type="ECO:0000313" key="2">
    <source>
        <dbReference type="Proteomes" id="UP000000600"/>
    </source>
</evidence>
<dbReference type="AlphaFoldDB" id="A0CCX1"/>
<name>A0CCX1_PARTE</name>